<keyword evidence="2" id="KW-1185">Reference proteome</keyword>
<dbReference type="AlphaFoldDB" id="A0A9N7N8G6"/>
<dbReference type="Proteomes" id="UP001153555">
    <property type="component" value="Unassembled WGS sequence"/>
</dbReference>
<evidence type="ECO:0000313" key="2">
    <source>
        <dbReference type="Proteomes" id="UP001153555"/>
    </source>
</evidence>
<gene>
    <name evidence="1" type="ORF">SHERM_20501</name>
</gene>
<protein>
    <submittedName>
        <fullName evidence="1">Uncharacterized protein</fullName>
    </submittedName>
</protein>
<reference evidence="1" key="1">
    <citation type="submission" date="2019-12" db="EMBL/GenBank/DDBJ databases">
        <authorList>
            <person name="Scholes J."/>
        </authorList>
    </citation>
    <scope>NUCLEOTIDE SEQUENCE</scope>
</reference>
<comment type="caution">
    <text evidence="1">The sequence shown here is derived from an EMBL/GenBank/DDBJ whole genome shotgun (WGS) entry which is preliminary data.</text>
</comment>
<sequence>MMPREKTAMKKVKWVEIWNSFWLLELRRLRMASSVVLRSRKARSLFETKLVTLSNEGISWFAVLHAIPFENLFDIALL</sequence>
<proteinExistence type="predicted"/>
<dbReference type="EMBL" id="CACSLK010024540">
    <property type="protein sequence ID" value="CAA0823339.1"/>
    <property type="molecule type" value="Genomic_DNA"/>
</dbReference>
<accession>A0A9N7N8G6</accession>
<name>A0A9N7N8G6_STRHE</name>
<evidence type="ECO:0000313" key="1">
    <source>
        <dbReference type="EMBL" id="CAA0823339.1"/>
    </source>
</evidence>
<organism evidence="1 2">
    <name type="scientific">Striga hermonthica</name>
    <name type="common">Purple witchweed</name>
    <name type="synonym">Buchnera hermonthica</name>
    <dbReference type="NCBI Taxonomy" id="68872"/>
    <lineage>
        <taxon>Eukaryota</taxon>
        <taxon>Viridiplantae</taxon>
        <taxon>Streptophyta</taxon>
        <taxon>Embryophyta</taxon>
        <taxon>Tracheophyta</taxon>
        <taxon>Spermatophyta</taxon>
        <taxon>Magnoliopsida</taxon>
        <taxon>eudicotyledons</taxon>
        <taxon>Gunneridae</taxon>
        <taxon>Pentapetalae</taxon>
        <taxon>asterids</taxon>
        <taxon>lamiids</taxon>
        <taxon>Lamiales</taxon>
        <taxon>Orobanchaceae</taxon>
        <taxon>Buchnereae</taxon>
        <taxon>Striga</taxon>
    </lineage>
</organism>